<keyword evidence="9" id="KW-1185">Reference proteome</keyword>
<protein>
    <submittedName>
        <fullName evidence="8">Anoctamin</fullName>
    </submittedName>
</protein>
<feature type="transmembrane region" description="Helical" evidence="5">
    <location>
        <begin position="177"/>
        <end position="204"/>
    </location>
</feature>
<dbReference type="OrthoDB" id="296386at2759"/>
<keyword evidence="2 5" id="KW-0812">Transmembrane</keyword>
<reference evidence="8 9" key="1">
    <citation type="submission" date="2021-08" db="EMBL/GenBank/DDBJ databases">
        <title>Draft Genome Sequence of Phanerochaete sordida strain YK-624.</title>
        <authorList>
            <person name="Mori T."/>
            <person name="Dohra H."/>
            <person name="Suzuki T."/>
            <person name="Kawagishi H."/>
            <person name="Hirai H."/>
        </authorList>
    </citation>
    <scope>NUCLEOTIDE SEQUENCE [LARGE SCALE GENOMIC DNA]</scope>
    <source>
        <strain evidence="8 9">YK-624</strain>
    </source>
</reference>
<feature type="transmembrane region" description="Helical" evidence="5">
    <location>
        <begin position="347"/>
        <end position="371"/>
    </location>
</feature>
<feature type="transmembrane region" description="Helical" evidence="5">
    <location>
        <begin position="304"/>
        <end position="327"/>
    </location>
</feature>
<proteinExistence type="predicted"/>
<dbReference type="AlphaFoldDB" id="A0A9P3GAH6"/>
<feature type="domain" description="Anoctamin transmembrane" evidence="6">
    <location>
        <begin position="169"/>
        <end position="681"/>
    </location>
</feature>
<dbReference type="Pfam" id="PF04547">
    <property type="entry name" value="Anoctamin"/>
    <property type="match status" value="1"/>
</dbReference>
<dbReference type="GO" id="GO:0016020">
    <property type="term" value="C:membrane"/>
    <property type="evidence" value="ECO:0007669"/>
    <property type="project" value="UniProtKB-SubCell"/>
</dbReference>
<dbReference type="PANTHER" id="PTHR12308:SF73">
    <property type="entry name" value="ANOCTAMIN"/>
    <property type="match status" value="1"/>
</dbReference>
<evidence type="ECO:0000256" key="4">
    <source>
        <dbReference type="ARBA" id="ARBA00023136"/>
    </source>
</evidence>
<dbReference type="Pfam" id="PF20877">
    <property type="entry name" value="Anoctamin_N"/>
    <property type="match status" value="1"/>
</dbReference>
<feature type="domain" description="Anoctamin alpha-beta plait" evidence="7">
    <location>
        <begin position="4"/>
        <end position="137"/>
    </location>
</feature>
<dbReference type="EMBL" id="BPQB01000016">
    <property type="protein sequence ID" value="GJE90334.1"/>
    <property type="molecule type" value="Genomic_DNA"/>
</dbReference>
<keyword evidence="3 5" id="KW-1133">Transmembrane helix</keyword>
<dbReference type="InterPro" id="IPR007632">
    <property type="entry name" value="Anoctamin"/>
</dbReference>
<evidence type="ECO:0000256" key="3">
    <source>
        <dbReference type="ARBA" id="ARBA00022989"/>
    </source>
</evidence>
<evidence type="ECO:0000313" key="9">
    <source>
        <dbReference type="Proteomes" id="UP000703269"/>
    </source>
</evidence>
<feature type="transmembrane region" description="Helical" evidence="5">
    <location>
        <begin position="210"/>
        <end position="227"/>
    </location>
</feature>
<evidence type="ECO:0000256" key="5">
    <source>
        <dbReference type="SAM" id="Phobius"/>
    </source>
</evidence>
<dbReference type="GO" id="GO:0032541">
    <property type="term" value="C:cortical endoplasmic reticulum"/>
    <property type="evidence" value="ECO:0007669"/>
    <property type="project" value="TreeGrafter"/>
</dbReference>
<gene>
    <name evidence="8" type="ORF">PsYK624_064640</name>
</gene>
<accession>A0A9P3GAH6</accession>
<comment type="subcellular location">
    <subcellularLocation>
        <location evidence="1">Membrane</location>
        <topology evidence="1">Multi-pass membrane protein</topology>
    </subcellularLocation>
</comment>
<dbReference type="GO" id="GO:0005254">
    <property type="term" value="F:chloride channel activity"/>
    <property type="evidence" value="ECO:0007669"/>
    <property type="project" value="TreeGrafter"/>
</dbReference>
<evidence type="ECO:0000256" key="1">
    <source>
        <dbReference type="ARBA" id="ARBA00004141"/>
    </source>
</evidence>
<feature type="transmembrane region" description="Helical" evidence="5">
    <location>
        <begin position="652"/>
        <end position="674"/>
    </location>
</feature>
<evidence type="ECO:0000259" key="7">
    <source>
        <dbReference type="Pfam" id="PF20877"/>
    </source>
</evidence>
<feature type="transmembrane region" description="Helical" evidence="5">
    <location>
        <begin position="269"/>
        <end position="292"/>
    </location>
</feature>
<dbReference type="Proteomes" id="UP000703269">
    <property type="component" value="Unassembled WGS sequence"/>
</dbReference>
<sequence>MPPKVDLVIVFRSSSGKIEPKPLARQNARHASEQYSKLLQALQRGGLQAVGKRGERDGQLLVMVSCPHALIKRLAQRERHSDFLNGLPSRHSIGGEDIDANPLSPADQIRLVHTYITSTEGDGGLGIAPASPQWDRVESIMALHDHLFNDTWIRSWTTSQLGLVTPEKIREQFGEAVALYFAFLASYTKFLIFISAAGIIFHFFVEPYSTVYSSALLIWSVAFVEWWRIKQRILSVRWGTNGSFRVEKRRAQYQPITWWRRELRILSSLPVILFFAAILACLLTGIFVFEAFVTQLYKGPGAKFMSFAPTVLFLLLVPKVLAIYHTYAVRFTDWENHSHQSSHDASLTIKTFSLSAIVAYGGLALSAFVYVPFGEEVMTWVQVYLFHTQTPFHAKAKTWASTVMSTLSTSPTASAVADAGKAAFNATSGHHWEMDNANARSKLNPTRLQDQMYAITVINQVVNTFLEIGLPYVMRAVDSVRAGKGLTLANNSAGAKKKRVQFEDEATGVAEVANNIAGVEEKEFLERVRREAALPEYTLFADYSEMVTQFGYVALWSTIWPLAPVMSLINNWLELRSDAFKIAVHTRRPIPARTDTIGPWLDTLTFLTWLAALTNSALVYLFRPTDQCRAVGTTLQHGHHHLSDARSSTRQLLTSAAVVALAASHGYLVLRMLVRHVLERLMWKGSKEEQAAERLDAQIKQQYLRSIGVADVAAGDLADSKVMKENGDVPEDQRAFWAEDEGLEELSKGVKDA</sequence>
<evidence type="ECO:0000256" key="2">
    <source>
        <dbReference type="ARBA" id="ARBA00022692"/>
    </source>
</evidence>
<keyword evidence="4 5" id="KW-0472">Membrane</keyword>
<evidence type="ECO:0000259" key="6">
    <source>
        <dbReference type="Pfam" id="PF04547"/>
    </source>
</evidence>
<dbReference type="InterPro" id="IPR049456">
    <property type="entry name" value="Anoctamin_N_fung"/>
</dbReference>
<comment type="caution">
    <text evidence="8">The sequence shown here is derived from an EMBL/GenBank/DDBJ whole genome shotgun (WGS) entry which is preliminary data.</text>
</comment>
<name>A0A9P3GAH6_9APHY</name>
<dbReference type="InterPro" id="IPR049452">
    <property type="entry name" value="Anoctamin_TM"/>
</dbReference>
<evidence type="ECO:0000313" key="8">
    <source>
        <dbReference type="EMBL" id="GJE90334.1"/>
    </source>
</evidence>
<dbReference type="PANTHER" id="PTHR12308">
    <property type="entry name" value="ANOCTAMIN"/>
    <property type="match status" value="1"/>
</dbReference>
<organism evidence="8 9">
    <name type="scientific">Phanerochaete sordida</name>
    <dbReference type="NCBI Taxonomy" id="48140"/>
    <lineage>
        <taxon>Eukaryota</taxon>
        <taxon>Fungi</taxon>
        <taxon>Dikarya</taxon>
        <taxon>Basidiomycota</taxon>
        <taxon>Agaricomycotina</taxon>
        <taxon>Agaricomycetes</taxon>
        <taxon>Polyporales</taxon>
        <taxon>Phanerochaetaceae</taxon>
        <taxon>Phanerochaete</taxon>
    </lineage>
</organism>